<protein>
    <submittedName>
        <fullName evidence="5">Acyltransferase</fullName>
    </submittedName>
</protein>
<dbReference type="Proteomes" id="UP000242561">
    <property type="component" value="Chromosome"/>
</dbReference>
<dbReference type="SMART" id="SM00563">
    <property type="entry name" value="PlsC"/>
    <property type="match status" value="1"/>
</dbReference>
<dbReference type="PANTHER" id="PTHR10434:SF9">
    <property type="entry name" value="PHOSPHOLIPID_GLYCEROL ACYLTRANSFERASE DOMAIN-CONTAINING PROTEIN"/>
    <property type="match status" value="1"/>
</dbReference>
<evidence type="ECO:0000256" key="3">
    <source>
        <dbReference type="ARBA" id="ARBA00023315"/>
    </source>
</evidence>
<dbReference type="STRING" id="1913578.LPB140_05425"/>
<evidence type="ECO:0000313" key="5">
    <source>
        <dbReference type="EMBL" id="APG63614.1"/>
    </source>
</evidence>
<organism evidence="5 6">
    <name type="scientific">Sphingorhabdus lutea</name>
    <dbReference type="NCBI Taxonomy" id="1913578"/>
    <lineage>
        <taxon>Bacteria</taxon>
        <taxon>Pseudomonadati</taxon>
        <taxon>Pseudomonadota</taxon>
        <taxon>Alphaproteobacteria</taxon>
        <taxon>Sphingomonadales</taxon>
        <taxon>Sphingomonadaceae</taxon>
        <taxon>Sphingorhabdus</taxon>
    </lineage>
</organism>
<proteinExistence type="predicted"/>
<sequence>MKKEKKVGALSKWLRKKIVSMYRRHGWTARLDVELPPKFVLVAAPHTSNWDFPYFLGLTEDLGIMPHFMAKDSLFRWPMGNFMLDMGGVPVNRASKQNYVEQMIDEFAKRDVFRLTIAPEGTRSSVKGWKTGFYHIAFGAKVPILLGMMDYSTKIGGIIGAVMPSGDYKADMKIIAKYYENIVARHPDKATKNIAEAE</sequence>
<dbReference type="GO" id="GO:0003841">
    <property type="term" value="F:1-acylglycerol-3-phosphate O-acyltransferase activity"/>
    <property type="evidence" value="ECO:0007669"/>
    <property type="project" value="TreeGrafter"/>
</dbReference>
<dbReference type="InterPro" id="IPR002123">
    <property type="entry name" value="Plipid/glycerol_acylTrfase"/>
</dbReference>
<dbReference type="PANTHER" id="PTHR10434">
    <property type="entry name" value="1-ACYL-SN-GLYCEROL-3-PHOSPHATE ACYLTRANSFERASE"/>
    <property type="match status" value="1"/>
</dbReference>
<keyword evidence="3 5" id="KW-0012">Acyltransferase</keyword>
<dbReference type="GO" id="GO:0006654">
    <property type="term" value="P:phosphatidic acid biosynthetic process"/>
    <property type="evidence" value="ECO:0007669"/>
    <property type="project" value="TreeGrafter"/>
</dbReference>
<gene>
    <name evidence="5" type="ORF">LPB140_05425</name>
</gene>
<evidence type="ECO:0000313" key="6">
    <source>
        <dbReference type="Proteomes" id="UP000242561"/>
    </source>
</evidence>
<dbReference type="CDD" id="cd07988">
    <property type="entry name" value="LPLAT_ABO13168-like"/>
    <property type="match status" value="1"/>
</dbReference>
<reference evidence="5 6" key="1">
    <citation type="submission" date="2016-11" db="EMBL/GenBank/DDBJ databases">
        <title>Sphingorhabdus sp. LPB0140, isolated from marine environment.</title>
        <authorList>
            <person name="Kim E."/>
            <person name="Yi H."/>
        </authorList>
    </citation>
    <scope>NUCLEOTIDE SEQUENCE [LARGE SCALE GENOMIC DNA]</scope>
    <source>
        <strain evidence="5 6">LPB0140</strain>
    </source>
</reference>
<feature type="domain" description="Phospholipid/glycerol acyltransferase" evidence="4">
    <location>
        <begin position="40"/>
        <end position="149"/>
    </location>
</feature>
<comment type="pathway">
    <text evidence="1">Lipid metabolism.</text>
</comment>
<dbReference type="SUPFAM" id="SSF69593">
    <property type="entry name" value="Glycerol-3-phosphate (1)-acyltransferase"/>
    <property type="match status" value="1"/>
</dbReference>
<keyword evidence="2 5" id="KW-0808">Transferase</keyword>
<dbReference type="Pfam" id="PF01553">
    <property type="entry name" value="Acyltransferase"/>
    <property type="match status" value="1"/>
</dbReference>
<keyword evidence="6" id="KW-1185">Reference proteome</keyword>
<dbReference type="KEGG" id="sphl:LPB140_05425"/>
<evidence type="ECO:0000256" key="1">
    <source>
        <dbReference type="ARBA" id="ARBA00005189"/>
    </source>
</evidence>
<dbReference type="RefSeq" id="WP_072560472.1">
    <property type="nucleotide sequence ID" value="NZ_CP018154.1"/>
</dbReference>
<evidence type="ECO:0000259" key="4">
    <source>
        <dbReference type="SMART" id="SM00563"/>
    </source>
</evidence>
<dbReference type="AlphaFoldDB" id="A0A1L3JES0"/>
<dbReference type="EMBL" id="CP018154">
    <property type="protein sequence ID" value="APG63614.1"/>
    <property type="molecule type" value="Genomic_DNA"/>
</dbReference>
<name>A0A1L3JES0_9SPHN</name>
<accession>A0A1L3JES0</accession>
<evidence type="ECO:0000256" key="2">
    <source>
        <dbReference type="ARBA" id="ARBA00022679"/>
    </source>
</evidence>